<protein>
    <submittedName>
        <fullName evidence="1">Uncharacterized protein</fullName>
    </submittedName>
</protein>
<proteinExistence type="predicted"/>
<name>A0A7C9AZ20_OPUST</name>
<evidence type="ECO:0000313" key="1">
    <source>
        <dbReference type="EMBL" id="MBA4680192.1"/>
    </source>
</evidence>
<accession>A0A7C9AZ20</accession>
<sequence length="120" mass="13912">MREREELVEAAKLRARIVRLSLSINHHRRIILRRRRHIGLSGGILRHRRRRLLTGAGFLRLILRTAPTFSIVELVRAKARCASYNVEQSSNVRRGTLLIVLLFNQCERAGLESCHVDRVL</sequence>
<dbReference type="AlphaFoldDB" id="A0A7C9AZ20"/>
<reference evidence="1" key="2">
    <citation type="submission" date="2020-07" db="EMBL/GenBank/DDBJ databases">
        <authorList>
            <person name="Vera ALvarez R."/>
            <person name="Arias-Moreno D.M."/>
            <person name="Jimenez-Jacinto V."/>
            <person name="Jimenez-Bremont J.F."/>
            <person name="Swaminathan K."/>
            <person name="Moose S.P."/>
            <person name="Guerrero-Gonzalez M.L."/>
            <person name="Marino-Ramirez L."/>
            <person name="Landsman D."/>
            <person name="Rodriguez-Kessler M."/>
            <person name="Delgado-Sanchez P."/>
        </authorList>
    </citation>
    <scope>NUCLEOTIDE SEQUENCE</scope>
    <source>
        <tissue evidence="1">Cladode</tissue>
    </source>
</reference>
<reference evidence="1" key="1">
    <citation type="journal article" date="2013" name="J. Plant Res.">
        <title>Effect of fungi and light on seed germination of three Opuntia species from semiarid lands of central Mexico.</title>
        <authorList>
            <person name="Delgado-Sanchez P."/>
            <person name="Jimenez-Bremont J.F."/>
            <person name="Guerrero-Gonzalez Mde L."/>
            <person name="Flores J."/>
        </authorList>
    </citation>
    <scope>NUCLEOTIDE SEQUENCE</scope>
    <source>
        <tissue evidence="1">Cladode</tissue>
    </source>
</reference>
<dbReference type="EMBL" id="GISG01286021">
    <property type="protein sequence ID" value="MBA4680193.1"/>
    <property type="molecule type" value="Transcribed_RNA"/>
</dbReference>
<organism evidence="1">
    <name type="scientific">Opuntia streptacantha</name>
    <name type="common">Prickly pear cactus</name>
    <name type="synonym">Opuntia cardona</name>
    <dbReference type="NCBI Taxonomy" id="393608"/>
    <lineage>
        <taxon>Eukaryota</taxon>
        <taxon>Viridiplantae</taxon>
        <taxon>Streptophyta</taxon>
        <taxon>Embryophyta</taxon>
        <taxon>Tracheophyta</taxon>
        <taxon>Spermatophyta</taxon>
        <taxon>Magnoliopsida</taxon>
        <taxon>eudicotyledons</taxon>
        <taxon>Gunneridae</taxon>
        <taxon>Pentapetalae</taxon>
        <taxon>Caryophyllales</taxon>
        <taxon>Cactineae</taxon>
        <taxon>Cactaceae</taxon>
        <taxon>Opuntioideae</taxon>
        <taxon>Opuntia</taxon>
    </lineage>
</organism>
<dbReference type="EMBL" id="GISG01286020">
    <property type="protein sequence ID" value="MBA4680192.1"/>
    <property type="molecule type" value="Transcribed_RNA"/>
</dbReference>